<dbReference type="OrthoDB" id="7464126at2759"/>
<sequence length="1174" mass="133410">MNIGLQEVYLPPEGVEAVANICFVHGLFGGPWKSFSAKRPRSDAQSPAQAPDGSSTNQGPGDAKAAQQVFWPRDLLPRSINNVRIFTFGYDADIGRIMGAAGLNSLYQHARNLLNATSDLLEQTPEPLPIIFVAHSLGGLVVKQALNQSATSTDARKNRTLGYTRGIIFLGTPHHGSSAAMYGRTAFRLSKKIAFQSANIKLLTALERNSEPLDQLSTEFCETLEKTNVLRMWSFCEEKQVRFGVVGMQIVPADSARIRHIKEDWGSISGDHRQIAKYSSTQDDGFVKVNNVLKGWVRDIERDPQNNFSESEEYKECLKTLDDADARLRVQGVHQVSQTNSSSFEWLFTEQVPFTKWLQDDTNQFSPVFWITGRPGSGKSTLMRFALEDRRTVELLPESTGSPLAYFFHLRGKSTTQKSLKGMLKELLYQLLHQFPHFYAQIGPIYKRRVRMLVPREWDLDSLAEGFLQIPNLVSRSKTTRDRVFLFIDALDENENQHENETMMSLIKRLSAEYESTAKNSQSPLLKICLASRSWTLFQRELGENQRIPSLAIHEFTTNDIRSYASALLDEPLQSLRLPVAHQSESLLVSEITGRANGVFVWVRVVVDNLRRHIIDGTSIEVLRTKVLEYPQELKDMYEYTVTRIPEDYWKELEVALKVLYSSQKALTLSELYVITQICIDQHPPWDFEASQRTLAWLASRSGGLIEEITISPTPGYSLDQQQPGTISSVQFIHQTVQDFVRAGIRGLPEPTYGGPRLLIPSGHYLITFACLENRTPHTCLSEVAKDVFSYFRECERDWDTRGRLNDSYIGRWTSTYLIESLFDGFDINRPHEVLYFFMNEPDRRKMVKIIAGLQGEDLSVDEYFDNSTSHGERQATVAPSPESMRKTLIEAVSTVHQGQSATSRQPAIQESANLNIIPVRKRLQKAIRAVMALNRCSKSLFSDVMLFCQNLYYPRFRDRDVNSERLVTMAALGQRLAKDRTDRPRMLKKYIAYTTHMDFTGPQSSGWRPTPMALDVGPAPEVFWEQMDLPIVRVATAIPSSDITDAMLRHMTELLLEHPSQLFGNLDSIVQIPFMATDRLSVFEYCAIFKRQDTGKWLQLILRHAPSLYLRYPNILRRVLFLKMGLTHEDEEPDMKQGLVFPGLLAAASSGLSLRHLYQGLYDPALSFRRAVL</sequence>
<accession>W3WV64</accession>
<dbReference type="EMBL" id="KI912117">
    <property type="protein sequence ID" value="ETS76726.1"/>
    <property type="molecule type" value="Genomic_DNA"/>
</dbReference>
<proteinExistence type="predicted"/>
<evidence type="ECO:0000256" key="2">
    <source>
        <dbReference type="SAM" id="MobiDB-lite"/>
    </source>
</evidence>
<protein>
    <recommendedName>
        <fullName evidence="3">Nephrocystin 3-like N-terminal domain-containing protein</fullName>
    </recommendedName>
</protein>
<dbReference type="HOGENOM" id="CLU_273753_0_0_1"/>
<dbReference type="PANTHER" id="PTHR10039">
    <property type="entry name" value="AMELOGENIN"/>
    <property type="match status" value="1"/>
</dbReference>
<reference evidence="5" key="1">
    <citation type="journal article" date="2015" name="BMC Genomics">
        <title>Genomic and transcriptomic analysis of the endophytic fungus Pestalotiopsis fici reveals its lifestyle and high potential for synthesis of natural products.</title>
        <authorList>
            <person name="Wang X."/>
            <person name="Zhang X."/>
            <person name="Liu L."/>
            <person name="Xiang M."/>
            <person name="Wang W."/>
            <person name="Sun X."/>
            <person name="Che Y."/>
            <person name="Guo L."/>
            <person name="Liu G."/>
            <person name="Guo L."/>
            <person name="Wang C."/>
            <person name="Yin W.B."/>
            <person name="Stadler M."/>
            <person name="Zhang X."/>
            <person name="Liu X."/>
        </authorList>
    </citation>
    <scope>NUCLEOTIDE SEQUENCE [LARGE SCALE GENOMIC DNA]</scope>
    <source>
        <strain evidence="5">W106-1 / CGMCC3.15140</strain>
    </source>
</reference>
<name>W3WV64_PESFW</name>
<dbReference type="SUPFAM" id="SSF52540">
    <property type="entry name" value="P-loop containing nucleoside triphosphate hydrolases"/>
    <property type="match status" value="1"/>
</dbReference>
<evidence type="ECO:0000313" key="4">
    <source>
        <dbReference type="EMBL" id="ETS76726.1"/>
    </source>
</evidence>
<evidence type="ECO:0000313" key="5">
    <source>
        <dbReference type="Proteomes" id="UP000030651"/>
    </source>
</evidence>
<dbReference type="Gene3D" id="3.40.50.1820">
    <property type="entry name" value="alpha/beta hydrolase"/>
    <property type="match status" value="1"/>
</dbReference>
<feature type="domain" description="Nephrocystin 3-like N-terminal" evidence="3">
    <location>
        <begin position="344"/>
        <end position="533"/>
    </location>
</feature>
<dbReference type="RefSeq" id="XP_007838885.1">
    <property type="nucleotide sequence ID" value="XM_007840694.1"/>
</dbReference>
<evidence type="ECO:0000256" key="1">
    <source>
        <dbReference type="ARBA" id="ARBA00022737"/>
    </source>
</evidence>
<organism evidence="4 5">
    <name type="scientific">Pestalotiopsis fici (strain W106-1 / CGMCC3.15140)</name>
    <dbReference type="NCBI Taxonomy" id="1229662"/>
    <lineage>
        <taxon>Eukaryota</taxon>
        <taxon>Fungi</taxon>
        <taxon>Dikarya</taxon>
        <taxon>Ascomycota</taxon>
        <taxon>Pezizomycotina</taxon>
        <taxon>Sordariomycetes</taxon>
        <taxon>Xylariomycetidae</taxon>
        <taxon>Amphisphaeriales</taxon>
        <taxon>Sporocadaceae</taxon>
        <taxon>Pestalotiopsis</taxon>
    </lineage>
</organism>
<dbReference type="KEGG" id="pfy:PFICI_12113"/>
<dbReference type="eggNOG" id="KOG2029">
    <property type="taxonomic scope" value="Eukaryota"/>
</dbReference>
<feature type="compositionally biased region" description="Polar residues" evidence="2">
    <location>
        <begin position="43"/>
        <end position="59"/>
    </location>
</feature>
<dbReference type="Pfam" id="PF24883">
    <property type="entry name" value="NPHP3_N"/>
    <property type="match status" value="1"/>
</dbReference>
<evidence type="ECO:0000259" key="3">
    <source>
        <dbReference type="Pfam" id="PF24883"/>
    </source>
</evidence>
<keyword evidence="1" id="KW-0677">Repeat</keyword>
<dbReference type="InterPro" id="IPR027417">
    <property type="entry name" value="P-loop_NTPase"/>
</dbReference>
<feature type="region of interest" description="Disordered" evidence="2">
    <location>
        <begin position="38"/>
        <end position="64"/>
    </location>
</feature>
<dbReference type="InterPro" id="IPR029058">
    <property type="entry name" value="AB_hydrolase_fold"/>
</dbReference>
<dbReference type="PANTHER" id="PTHR10039:SF5">
    <property type="entry name" value="NACHT DOMAIN-CONTAINING PROTEIN"/>
    <property type="match status" value="1"/>
</dbReference>
<dbReference type="OMA" id="SDLAEWG"/>
<dbReference type="InterPro" id="IPR056884">
    <property type="entry name" value="NPHP3-like_N"/>
</dbReference>
<dbReference type="Gene3D" id="3.40.50.300">
    <property type="entry name" value="P-loop containing nucleotide triphosphate hydrolases"/>
    <property type="match status" value="1"/>
</dbReference>
<dbReference type="SUPFAM" id="SSF53474">
    <property type="entry name" value="alpha/beta-Hydrolases"/>
    <property type="match status" value="1"/>
</dbReference>
<dbReference type="AlphaFoldDB" id="W3WV64"/>
<dbReference type="GeneID" id="19277126"/>
<gene>
    <name evidence="4" type="ORF">PFICI_12113</name>
</gene>
<dbReference type="InParanoid" id="W3WV64"/>
<keyword evidence="5" id="KW-1185">Reference proteome</keyword>
<dbReference type="Proteomes" id="UP000030651">
    <property type="component" value="Unassembled WGS sequence"/>
</dbReference>